<keyword evidence="2" id="KW-0964">Secreted</keyword>
<name>A0A4Y3PIY2_BREPA</name>
<dbReference type="Proteomes" id="UP000316882">
    <property type="component" value="Unassembled WGS sequence"/>
</dbReference>
<evidence type="ECO:0000313" key="7">
    <source>
        <dbReference type="Proteomes" id="UP000316882"/>
    </source>
</evidence>
<dbReference type="Gene3D" id="2.60.40.10">
    <property type="entry name" value="Immunoglobulins"/>
    <property type="match status" value="1"/>
</dbReference>
<dbReference type="InterPro" id="IPR013783">
    <property type="entry name" value="Ig-like_fold"/>
</dbReference>
<dbReference type="SMART" id="SM00635">
    <property type="entry name" value="BID_2"/>
    <property type="match status" value="2"/>
</dbReference>
<dbReference type="AlphaFoldDB" id="A0A4Y3PIY2"/>
<feature type="domain" description="BIG2" evidence="5">
    <location>
        <begin position="1074"/>
        <end position="1160"/>
    </location>
</feature>
<accession>A0A4Y3PIY2</accession>
<proteinExistence type="predicted"/>
<dbReference type="Pfam" id="PF12733">
    <property type="entry name" value="Cadherin-like"/>
    <property type="match status" value="1"/>
</dbReference>
<feature type="signal peptide" evidence="4">
    <location>
        <begin position="1"/>
        <end position="28"/>
    </location>
</feature>
<reference evidence="6 7" key="1">
    <citation type="submission" date="2019-06" db="EMBL/GenBank/DDBJ databases">
        <title>Whole genome shotgun sequence of Brevibacillus parabrevis NBRC 12334.</title>
        <authorList>
            <person name="Hosoyama A."/>
            <person name="Uohara A."/>
            <person name="Ohji S."/>
            <person name="Ichikawa N."/>
        </authorList>
    </citation>
    <scope>NUCLEOTIDE SEQUENCE [LARGE SCALE GENOMIC DNA]</scope>
    <source>
        <strain evidence="6 7">NBRC 12334</strain>
    </source>
</reference>
<evidence type="ECO:0000259" key="5">
    <source>
        <dbReference type="SMART" id="SM00635"/>
    </source>
</evidence>
<feature type="domain" description="BIG2" evidence="5">
    <location>
        <begin position="983"/>
        <end position="1069"/>
    </location>
</feature>
<comment type="caution">
    <text evidence="6">The sequence shown here is derived from an EMBL/GenBank/DDBJ whole genome shotgun (WGS) entry which is preliminary data.</text>
</comment>
<organism evidence="6 7">
    <name type="scientific">Brevibacillus parabrevis</name>
    <dbReference type="NCBI Taxonomy" id="54914"/>
    <lineage>
        <taxon>Bacteria</taxon>
        <taxon>Bacillati</taxon>
        <taxon>Bacillota</taxon>
        <taxon>Bacilli</taxon>
        <taxon>Bacillales</taxon>
        <taxon>Paenibacillaceae</taxon>
        <taxon>Brevibacillus</taxon>
    </lineage>
</organism>
<evidence type="ECO:0000256" key="2">
    <source>
        <dbReference type="ARBA" id="ARBA00022525"/>
    </source>
</evidence>
<dbReference type="Gene3D" id="2.60.40.2810">
    <property type="match status" value="1"/>
</dbReference>
<dbReference type="RefSeq" id="WP_167470263.1">
    <property type="nucleotide sequence ID" value="NZ_BJMH01000013.1"/>
</dbReference>
<dbReference type="Pfam" id="PF16403">
    <property type="entry name" value="Bact_surface_Ig-like"/>
    <property type="match status" value="1"/>
</dbReference>
<dbReference type="Pfam" id="PF24517">
    <property type="entry name" value="CBM96"/>
    <property type="match status" value="1"/>
</dbReference>
<dbReference type="InterPro" id="IPR055372">
    <property type="entry name" value="CBM96"/>
</dbReference>
<evidence type="ECO:0000256" key="3">
    <source>
        <dbReference type="ARBA" id="ARBA00022729"/>
    </source>
</evidence>
<keyword evidence="3 4" id="KW-0732">Signal</keyword>
<keyword evidence="7" id="KW-1185">Reference proteome</keyword>
<feature type="chain" id="PRO_5039145338" description="BIG2 domain-containing protein" evidence="4">
    <location>
        <begin position="29"/>
        <end position="1167"/>
    </location>
</feature>
<dbReference type="STRING" id="54914.AV540_00820"/>
<dbReference type="InterPro" id="IPR025883">
    <property type="entry name" value="Cadherin-like_domain"/>
</dbReference>
<protein>
    <recommendedName>
        <fullName evidence="5">BIG2 domain-containing protein</fullName>
    </recommendedName>
</protein>
<evidence type="ECO:0000256" key="1">
    <source>
        <dbReference type="ARBA" id="ARBA00004613"/>
    </source>
</evidence>
<dbReference type="NCBIfam" id="NF033679">
    <property type="entry name" value="DNRLRE_dom"/>
    <property type="match status" value="1"/>
</dbReference>
<dbReference type="EMBL" id="BJMH01000013">
    <property type="protein sequence ID" value="GEB33393.1"/>
    <property type="molecule type" value="Genomic_DNA"/>
</dbReference>
<evidence type="ECO:0000313" key="6">
    <source>
        <dbReference type="EMBL" id="GEB33393.1"/>
    </source>
</evidence>
<evidence type="ECO:0000256" key="4">
    <source>
        <dbReference type="SAM" id="SignalP"/>
    </source>
</evidence>
<gene>
    <name evidence="6" type="ORF">BPA01_29730</name>
</gene>
<dbReference type="GO" id="GO:0005576">
    <property type="term" value="C:extracellular region"/>
    <property type="evidence" value="ECO:0007669"/>
    <property type="project" value="UniProtKB-SubCell"/>
</dbReference>
<dbReference type="InterPro" id="IPR003343">
    <property type="entry name" value="Big_2"/>
</dbReference>
<dbReference type="Gene3D" id="2.60.40.1080">
    <property type="match status" value="2"/>
</dbReference>
<comment type="subcellular location">
    <subcellularLocation>
        <location evidence="1">Secreted</location>
    </subcellularLocation>
</comment>
<dbReference type="InterPro" id="IPR032179">
    <property type="entry name" value="Cry22Aa_Ig-like"/>
</dbReference>
<sequence>MSLTQKKAKMIKTAAIGLLAIQSLFGFAAQSHAQGPLEEINSTVDGYWYSGGEVEDGSYFEDSSNYVGLDENFGMQKAAVQFPLTQLDTSFIKAKLKLYVTNVNGDAQTVPSFTLYGSTYGAWDDDFPLNPNDPVIDSFGQNLQEGDWLEFDVTNFLRLQLEAQSQNVTFALLSNTQTGAFGFGSNEIIDGNYPRLVLEYAAKQPQVTPATTLEDTATSSGLVITPDPADASSVTHFQVSEIQGGKLYLNDGVTELTNGNFLQKADGATGLKFVPNADANTPAGDLFGFKVKAAKDANGAGLSGAAAAVITVQEVNDAPTAQNDQLATVTKGTPKVMIPFSLLTANDQAGPANEHGQTLTVADVDQAVGGTVRLVDQEVEFSLDPTFQGTASFQYSLLDDGTTSGLPASLTAGAKAEFSVEQITKPIISLVGGNTMYVPFGQSFQEPGYSARDANNNDITNKVQVTGQVVTSEPGDYDLVYNVQDDNGIEALPVTRTVSVVSHELKGLWLQEGTMTPAFQPSVAQYTLRVPNEVSSLRFRAATLDQTATLTINGAAEVNDISKEVSLNPGQNDITFIVTARNGSTKTYQLSVTRDSAPPVTPNPPTYPGHSETIPESQNHLNEQAKEVIKESVDAKRIAEQVDKSLAHLADKVMGSKLGDTEKLQLVASTSTEVLSPLVVKWKEGVVSDKQLREALSLFLEKGVNEGLAQSKLDDSEVFAAGAKLVSTVIRDVIVELEDDQVREEVAQPFREAMDKLLKHKSILQVAQHTEVADTSEQLNEVAALVQDWSQELGSKSDLFDLERHLLIQVVDEEAADVEDNGEQLRSSRAASASQEPTVLLSEELVETLANQQFAVTVMAQSGASVKLPPAFFARYNAETIAVVVEENEEATIPATFSKTSDAYDFRVFAGEKEIKSFAKGEALIGIPYAYSSKKFTPYTYDAARKNWKAGATGKGEGYVKHDGEQVLFLTSAPGTYMLAETKLRSLAVAQRTVKLEQGATYQVQVTGALTSGRKVDLTASEDGTTYSSNKPELIEVDEEGLITVLPEAESGSKATITIQNGQSTVKMTVSVYFLDSIAVSPAKAVVYAGETLQLKVKGKYTDRSSSDITKSSMGTKYSLDDTEYAKISENGLLEVSPDAPDETVITITIENGDKSITYPVTVKQRA</sequence>
<dbReference type="Pfam" id="PF17963">
    <property type="entry name" value="Big_9"/>
    <property type="match status" value="1"/>
</dbReference>